<evidence type="ECO:0000313" key="8">
    <source>
        <dbReference type="Proteomes" id="UP000014539"/>
    </source>
</evidence>
<dbReference type="HOGENOM" id="CLU_081297_7_0_7"/>
<gene>
    <name evidence="7" type="ORF">HMPREF9309_00789</name>
</gene>
<keyword evidence="4 5" id="KW-0472">Membrane</keyword>
<dbReference type="RefSeq" id="WP_016646644.1">
    <property type="nucleotide sequence ID" value="NZ_KE340326.1"/>
</dbReference>
<dbReference type="Pfam" id="PF05154">
    <property type="entry name" value="TM2"/>
    <property type="match status" value="1"/>
</dbReference>
<comment type="subcellular location">
    <subcellularLocation>
        <location evidence="1">Membrane</location>
        <topology evidence="1">Multi-pass membrane protein</topology>
    </subcellularLocation>
</comment>
<proteinExistence type="predicted"/>
<evidence type="ECO:0000256" key="4">
    <source>
        <dbReference type="ARBA" id="ARBA00023136"/>
    </source>
</evidence>
<evidence type="ECO:0000256" key="2">
    <source>
        <dbReference type="ARBA" id="ARBA00022692"/>
    </source>
</evidence>
<dbReference type="PATRIC" id="fig|883165.3.peg.803"/>
<dbReference type="Proteomes" id="UP000014539">
    <property type="component" value="Unassembled WGS sequence"/>
</dbReference>
<keyword evidence="2 5" id="KW-0812">Transmembrane</keyword>
<dbReference type="GO" id="GO:0016020">
    <property type="term" value="C:membrane"/>
    <property type="evidence" value="ECO:0007669"/>
    <property type="project" value="UniProtKB-SubCell"/>
</dbReference>
<feature type="transmembrane region" description="Helical" evidence="5">
    <location>
        <begin position="72"/>
        <end position="91"/>
    </location>
</feature>
<name>S3YLB1_9BACT</name>
<feature type="transmembrane region" description="Helical" evidence="5">
    <location>
        <begin position="97"/>
        <end position="116"/>
    </location>
</feature>
<dbReference type="InterPro" id="IPR007829">
    <property type="entry name" value="TM2"/>
</dbReference>
<sequence>MNNAILMQNLSKVLPNSALYGLDKKLENLSESQLNTLMIYKFKNPVLCLILSIFAGGWGVDRFYIGDIKWGIIKIAIPFAIVIIGLLLSLFLAQIAYAIMGVAFLAYMVFLIIDIFRVQKECKELNYQTFLNIIR</sequence>
<evidence type="ECO:0000259" key="6">
    <source>
        <dbReference type="Pfam" id="PF05154"/>
    </source>
</evidence>
<evidence type="ECO:0000256" key="5">
    <source>
        <dbReference type="SAM" id="Phobius"/>
    </source>
</evidence>
<keyword evidence="3 5" id="KW-1133">Transmembrane helix</keyword>
<feature type="domain" description="TM2" evidence="6">
    <location>
        <begin position="43"/>
        <end position="88"/>
    </location>
</feature>
<evidence type="ECO:0000256" key="1">
    <source>
        <dbReference type="ARBA" id="ARBA00004141"/>
    </source>
</evidence>
<dbReference type="EMBL" id="AGYD01000005">
    <property type="protein sequence ID" value="EPH09270.1"/>
    <property type="molecule type" value="Genomic_DNA"/>
</dbReference>
<evidence type="ECO:0000313" key="7">
    <source>
        <dbReference type="EMBL" id="EPH09270.1"/>
    </source>
</evidence>
<keyword evidence="8" id="KW-1185">Reference proteome</keyword>
<accession>S3YLB1</accession>
<evidence type="ECO:0000256" key="3">
    <source>
        <dbReference type="ARBA" id="ARBA00022989"/>
    </source>
</evidence>
<comment type="caution">
    <text evidence="7">The sequence shown here is derived from an EMBL/GenBank/DDBJ whole genome shotgun (WGS) entry which is preliminary data.</text>
</comment>
<organism evidence="7 8">
    <name type="scientific">Campylobacter ureolyticus ACS-301-V-Sch3b</name>
    <dbReference type="NCBI Taxonomy" id="883165"/>
    <lineage>
        <taxon>Bacteria</taxon>
        <taxon>Pseudomonadati</taxon>
        <taxon>Campylobacterota</taxon>
        <taxon>Epsilonproteobacteria</taxon>
        <taxon>Campylobacterales</taxon>
        <taxon>Campylobacteraceae</taxon>
        <taxon>Campylobacter</taxon>
    </lineage>
</organism>
<protein>
    <recommendedName>
        <fullName evidence="6">TM2 domain-containing protein</fullName>
    </recommendedName>
</protein>
<reference evidence="7 8" key="1">
    <citation type="submission" date="2013-06" db="EMBL/GenBank/DDBJ databases">
        <title>The Genome Sequence of Campylobacter ureolyticus ACS-301-V-SCH3B.</title>
        <authorList>
            <consortium name="The Broad Institute Genomics Platform"/>
            <person name="Earl A."/>
            <person name="Ward D."/>
            <person name="Feldgarden M."/>
            <person name="Gevers D."/>
            <person name="Saerens B."/>
            <person name="Vaneechoutte M."/>
            <person name="Walker B."/>
            <person name="Young S."/>
            <person name="Zeng Q."/>
            <person name="Gargeya S."/>
            <person name="Fitzgerald M."/>
            <person name="Haas B."/>
            <person name="Abouelleil A."/>
            <person name="Allen A.W."/>
            <person name="Alvarado L."/>
            <person name="Arachchi H.M."/>
            <person name="Berlin A.M."/>
            <person name="Chapman S.B."/>
            <person name="Gainer-Dewar J."/>
            <person name="Goldberg J."/>
            <person name="Griggs A."/>
            <person name="Gujja S."/>
            <person name="Hansen M."/>
            <person name="Howarth C."/>
            <person name="Imamovic A."/>
            <person name="Ireland A."/>
            <person name="Larimer J."/>
            <person name="McCowan C."/>
            <person name="Murphy C."/>
            <person name="Pearson M."/>
            <person name="Poon T.W."/>
            <person name="Priest M."/>
            <person name="Roberts A."/>
            <person name="Saif S."/>
            <person name="Shea T."/>
            <person name="Sisk P."/>
            <person name="Sykes S."/>
            <person name="Wortman J."/>
            <person name="Nusbaum C."/>
            <person name="Birren B."/>
        </authorList>
    </citation>
    <scope>NUCLEOTIDE SEQUENCE [LARGE SCALE GENOMIC DNA]</scope>
    <source>
        <strain evidence="7 8">ACS-301-V-Sch3b</strain>
    </source>
</reference>
<dbReference type="AlphaFoldDB" id="S3YLB1"/>